<evidence type="ECO:0000313" key="2">
    <source>
        <dbReference type="Proteomes" id="UP000465361"/>
    </source>
</evidence>
<reference evidence="1 2" key="1">
    <citation type="journal article" date="2019" name="Emerg. Microbes Infect.">
        <title>Comprehensive subspecies identification of 175 nontuberculous mycobacteria species based on 7547 genomic profiles.</title>
        <authorList>
            <person name="Matsumoto Y."/>
            <person name="Kinjo T."/>
            <person name="Motooka D."/>
            <person name="Nabeya D."/>
            <person name="Jung N."/>
            <person name="Uechi K."/>
            <person name="Horii T."/>
            <person name="Iida T."/>
            <person name="Fujita J."/>
            <person name="Nakamura S."/>
        </authorList>
    </citation>
    <scope>NUCLEOTIDE SEQUENCE [LARGE SCALE GENOMIC DNA]</scope>
    <source>
        <strain evidence="1 2">JCM 17322</strain>
    </source>
</reference>
<dbReference type="EMBL" id="BLKW01000002">
    <property type="protein sequence ID" value="GFG73832.1"/>
    <property type="molecule type" value="Genomic_DNA"/>
</dbReference>
<organism evidence="1 2">
    <name type="scientific">Mycobacterium botniense</name>
    <dbReference type="NCBI Taxonomy" id="84962"/>
    <lineage>
        <taxon>Bacteria</taxon>
        <taxon>Bacillati</taxon>
        <taxon>Actinomycetota</taxon>
        <taxon>Actinomycetes</taxon>
        <taxon>Mycobacteriales</taxon>
        <taxon>Mycobacteriaceae</taxon>
        <taxon>Mycobacterium</taxon>
    </lineage>
</organism>
<accession>A0A7I9XVL8</accession>
<gene>
    <name evidence="1" type="ORF">MBOT_11970</name>
</gene>
<name>A0A7I9XVL8_9MYCO</name>
<sequence length="137" mass="14477">MNHPVDRAAEWSDLADLQVRGDTGADATNMEPLEGILVVHRRVFRSSGLVRSKLAMTTRRGIDVSAATMVSAGHMAGTRHGRGPNRPGDTLRRFVVLGGADGSLLIRVPVAERLGGGEVSAAPAFPRWTGSVASQLP</sequence>
<comment type="caution">
    <text evidence="1">The sequence shown here is derived from an EMBL/GenBank/DDBJ whole genome shotgun (WGS) entry which is preliminary data.</text>
</comment>
<proteinExistence type="predicted"/>
<protein>
    <submittedName>
        <fullName evidence="1">Uncharacterized protein</fullName>
    </submittedName>
</protein>
<dbReference type="AlphaFoldDB" id="A0A7I9XVL8"/>
<keyword evidence="2" id="KW-1185">Reference proteome</keyword>
<dbReference type="Proteomes" id="UP000465361">
    <property type="component" value="Unassembled WGS sequence"/>
</dbReference>
<evidence type="ECO:0000313" key="1">
    <source>
        <dbReference type="EMBL" id="GFG73832.1"/>
    </source>
</evidence>